<dbReference type="PROSITE" id="PS50097">
    <property type="entry name" value="BTB"/>
    <property type="match status" value="1"/>
</dbReference>
<organism evidence="3 4">
    <name type="scientific">Obba rivulosa</name>
    <dbReference type="NCBI Taxonomy" id="1052685"/>
    <lineage>
        <taxon>Eukaryota</taxon>
        <taxon>Fungi</taxon>
        <taxon>Dikarya</taxon>
        <taxon>Basidiomycota</taxon>
        <taxon>Agaricomycotina</taxon>
        <taxon>Agaricomycetes</taxon>
        <taxon>Polyporales</taxon>
        <taxon>Gelatoporiaceae</taxon>
        <taxon>Obba</taxon>
    </lineage>
</organism>
<dbReference type="Gene3D" id="3.30.710.10">
    <property type="entry name" value="Potassium Channel Kv1.1, Chain A"/>
    <property type="match status" value="1"/>
</dbReference>
<evidence type="ECO:0000313" key="4">
    <source>
        <dbReference type="Proteomes" id="UP000250043"/>
    </source>
</evidence>
<accession>A0A8E2B3D0</accession>
<dbReference type="SMART" id="SM00225">
    <property type="entry name" value="BTB"/>
    <property type="match status" value="1"/>
</dbReference>
<protein>
    <recommendedName>
        <fullName evidence="2">BTB domain-containing protein</fullName>
    </recommendedName>
</protein>
<reference evidence="3 4" key="1">
    <citation type="submission" date="2016-07" db="EMBL/GenBank/DDBJ databases">
        <title>Draft genome of the white-rot fungus Obba rivulosa 3A-2.</title>
        <authorList>
            <consortium name="DOE Joint Genome Institute"/>
            <person name="Miettinen O."/>
            <person name="Riley R."/>
            <person name="Acob R."/>
            <person name="Barry K."/>
            <person name="Cullen D."/>
            <person name="De Vries R."/>
            <person name="Hainaut M."/>
            <person name="Hatakka A."/>
            <person name="Henrissat B."/>
            <person name="Hilden K."/>
            <person name="Kuo R."/>
            <person name="Labutti K."/>
            <person name="Lipzen A."/>
            <person name="Makela M.R."/>
            <person name="Sandor L."/>
            <person name="Spatafora J.W."/>
            <person name="Grigoriev I.V."/>
            <person name="Hibbett D.S."/>
        </authorList>
    </citation>
    <scope>NUCLEOTIDE SEQUENCE [LARGE SCALE GENOMIC DNA]</scope>
    <source>
        <strain evidence="3 4">3A-2</strain>
    </source>
</reference>
<feature type="region of interest" description="Disordered" evidence="1">
    <location>
        <begin position="1"/>
        <end position="23"/>
    </location>
</feature>
<sequence>MSSNTVPLSEASPPFNKPSSTPSVDNFLPTADVILRSRDGTDFYLHKAILSSCSQAFAAMLNGTDSVFAVVKDGAMPIIPLEEDAATLDNLFRICYPLPDPDFKDAQMIYNVLEASRKYIIEHASQFCRQALVSLDVLNKDPFSAYTISCYFGLEEEARKAARHSLHHAFEPGESMHPVAIERLGGEAVFSLLKYRAECKSAVQRLINDTDYWLDNVQVNAEDNLLYICSDCAPHRAQHVEEPSDLLVLKLDDSIFHRVTNKVLSKEPCYIPRNDTAWVLTGLVLFEMDSKGWPCLSCREEVLRTVHGFFAGRVFHDIEKSILHVALDWRHAA</sequence>
<dbReference type="InterPro" id="IPR000210">
    <property type="entry name" value="BTB/POZ_dom"/>
</dbReference>
<dbReference type="AlphaFoldDB" id="A0A8E2B3D0"/>
<dbReference type="OrthoDB" id="3357985at2759"/>
<evidence type="ECO:0000259" key="2">
    <source>
        <dbReference type="PROSITE" id="PS50097"/>
    </source>
</evidence>
<dbReference type="InterPro" id="IPR011333">
    <property type="entry name" value="SKP1/BTB/POZ_sf"/>
</dbReference>
<feature type="domain" description="BTB" evidence="2">
    <location>
        <begin position="31"/>
        <end position="96"/>
    </location>
</feature>
<proteinExistence type="predicted"/>
<dbReference type="CDD" id="cd18186">
    <property type="entry name" value="BTB_POZ_ZBTB_KLHL-like"/>
    <property type="match status" value="1"/>
</dbReference>
<dbReference type="SUPFAM" id="SSF54695">
    <property type="entry name" value="POZ domain"/>
    <property type="match status" value="1"/>
</dbReference>
<keyword evidence="4" id="KW-1185">Reference proteome</keyword>
<name>A0A8E2B3D0_9APHY</name>
<evidence type="ECO:0000256" key="1">
    <source>
        <dbReference type="SAM" id="MobiDB-lite"/>
    </source>
</evidence>
<evidence type="ECO:0000313" key="3">
    <source>
        <dbReference type="EMBL" id="OCH91492.1"/>
    </source>
</evidence>
<dbReference type="Proteomes" id="UP000250043">
    <property type="component" value="Unassembled WGS sequence"/>
</dbReference>
<dbReference type="Pfam" id="PF00651">
    <property type="entry name" value="BTB"/>
    <property type="match status" value="1"/>
</dbReference>
<gene>
    <name evidence="3" type="ORF">OBBRIDRAFT_834150</name>
</gene>
<dbReference type="EMBL" id="KV722384">
    <property type="protein sequence ID" value="OCH91492.1"/>
    <property type="molecule type" value="Genomic_DNA"/>
</dbReference>